<dbReference type="SUPFAM" id="SSF52200">
    <property type="entry name" value="Toll/Interleukin receptor TIR domain"/>
    <property type="match status" value="1"/>
</dbReference>
<feature type="region of interest" description="Disordered" evidence="8">
    <location>
        <begin position="1612"/>
        <end position="1643"/>
    </location>
</feature>
<dbReference type="InterPro" id="IPR036390">
    <property type="entry name" value="WH_DNA-bd_sf"/>
</dbReference>
<dbReference type="InterPro" id="IPR035897">
    <property type="entry name" value="Toll_tir_struct_dom_sf"/>
</dbReference>
<dbReference type="SUPFAM" id="SSF52540">
    <property type="entry name" value="P-loop containing nucleoside triphosphate hydrolases"/>
    <property type="match status" value="1"/>
</dbReference>
<dbReference type="Gene3D" id="3.40.50.10140">
    <property type="entry name" value="Toll/interleukin-1 receptor homology (TIR) domain"/>
    <property type="match status" value="1"/>
</dbReference>
<reference evidence="10 11" key="1">
    <citation type="journal article" date="2023" name="Hortic Res">
        <title>The complete reference genome for grapevine (Vitis vinifera L.) genetics and breeding.</title>
        <authorList>
            <person name="Shi X."/>
            <person name="Cao S."/>
            <person name="Wang X."/>
            <person name="Huang S."/>
            <person name="Wang Y."/>
            <person name="Liu Z."/>
            <person name="Liu W."/>
            <person name="Leng X."/>
            <person name="Peng Y."/>
            <person name="Wang N."/>
            <person name="Wang Y."/>
            <person name="Ma Z."/>
            <person name="Xu X."/>
            <person name="Zhang F."/>
            <person name="Xue H."/>
            <person name="Zhong H."/>
            <person name="Wang Y."/>
            <person name="Zhang K."/>
            <person name="Velt A."/>
            <person name="Avia K."/>
            <person name="Holtgrawe D."/>
            <person name="Grimplet J."/>
            <person name="Matus J.T."/>
            <person name="Ware D."/>
            <person name="Wu X."/>
            <person name="Wang H."/>
            <person name="Liu C."/>
            <person name="Fang Y."/>
            <person name="Rustenholz C."/>
            <person name="Cheng Z."/>
            <person name="Xiao H."/>
            <person name="Zhou Y."/>
        </authorList>
    </citation>
    <scope>NUCLEOTIDE SEQUENCE [LARGE SCALE GENOMIC DNA]</scope>
    <source>
        <strain evidence="11">cv. Pinot noir / PN40024</strain>
        <tissue evidence="10">Leaf</tissue>
    </source>
</reference>
<evidence type="ECO:0000256" key="5">
    <source>
        <dbReference type="ARBA" id="ARBA00022821"/>
    </source>
</evidence>
<dbReference type="InterPro" id="IPR045344">
    <property type="entry name" value="C-JID"/>
</dbReference>
<dbReference type="Pfam" id="PF01582">
    <property type="entry name" value="TIR"/>
    <property type="match status" value="1"/>
</dbReference>
<proteinExistence type="predicted"/>
<dbReference type="SUPFAM" id="SSF52058">
    <property type="entry name" value="L domain-like"/>
    <property type="match status" value="3"/>
</dbReference>
<dbReference type="EMBL" id="CP126659">
    <property type="protein sequence ID" value="WJZ99873.1"/>
    <property type="molecule type" value="Genomic_DNA"/>
</dbReference>
<dbReference type="Pfam" id="PF23598">
    <property type="entry name" value="LRR_14"/>
    <property type="match status" value="1"/>
</dbReference>
<feature type="region of interest" description="Disordered" evidence="8">
    <location>
        <begin position="1561"/>
        <end position="1581"/>
    </location>
</feature>
<dbReference type="SMART" id="SM00369">
    <property type="entry name" value="LRR_TYP"/>
    <property type="match status" value="11"/>
</dbReference>
<dbReference type="Pfam" id="PF23282">
    <property type="entry name" value="WHD_ROQ1"/>
    <property type="match status" value="1"/>
</dbReference>
<dbReference type="InterPro" id="IPR011713">
    <property type="entry name" value="Leu-rich_rpt_3"/>
</dbReference>
<dbReference type="Pfam" id="PF23286">
    <property type="entry name" value="LRR_13"/>
    <property type="match status" value="1"/>
</dbReference>
<dbReference type="EC" id="3.2.2.6" evidence="1"/>
<evidence type="ECO:0000259" key="9">
    <source>
        <dbReference type="PROSITE" id="PS50104"/>
    </source>
</evidence>
<dbReference type="SUPFAM" id="SSF46785">
    <property type="entry name" value="Winged helix' DNA-binding domain"/>
    <property type="match status" value="1"/>
</dbReference>
<dbReference type="PRINTS" id="PR00364">
    <property type="entry name" value="DISEASERSIST"/>
</dbReference>
<dbReference type="PANTHER" id="PTHR11017:SF570">
    <property type="entry name" value="DISEASE RESISTANCE PROTEIN (TIR-NBS CLASS)-RELATED"/>
    <property type="match status" value="1"/>
</dbReference>
<dbReference type="Gene3D" id="3.80.10.10">
    <property type="entry name" value="Ribonuclease Inhibitor"/>
    <property type="match status" value="5"/>
</dbReference>
<feature type="domain" description="TIR" evidence="9">
    <location>
        <begin position="20"/>
        <end position="182"/>
    </location>
</feature>
<keyword evidence="2" id="KW-0433">Leucine-rich repeat</keyword>
<dbReference type="InterPro" id="IPR002182">
    <property type="entry name" value="NB-ARC"/>
</dbReference>
<dbReference type="Proteomes" id="UP001227230">
    <property type="component" value="Chromosome 12"/>
</dbReference>
<dbReference type="InterPro" id="IPR042197">
    <property type="entry name" value="Apaf_helical"/>
</dbReference>
<dbReference type="Gene3D" id="3.40.50.300">
    <property type="entry name" value="P-loop containing nucleotide triphosphate hydrolases"/>
    <property type="match status" value="1"/>
</dbReference>
<dbReference type="PROSITE" id="PS50104">
    <property type="entry name" value="TIR"/>
    <property type="match status" value="1"/>
</dbReference>
<dbReference type="InterPro" id="IPR027417">
    <property type="entry name" value="P-loop_NTPase"/>
</dbReference>
<evidence type="ECO:0000313" key="10">
    <source>
        <dbReference type="EMBL" id="WJZ99873.1"/>
    </source>
</evidence>
<evidence type="ECO:0000256" key="3">
    <source>
        <dbReference type="ARBA" id="ARBA00022737"/>
    </source>
</evidence>
<dbReference type="Gene3D" id="1.10.8.430">
    <property type="entry name" value="Helical domain of apoptotic protease-activating factors"/>
    <property type="match status" value="1"/>
</dbReference>
<dbReference type="SMART" id="SM00255">
    <property type="entry name" value="TIR"/>
    <property type="match status" value="1"/>
</dbReference>
<dbReference type="PANTHER" id="PTHR11017">
    <property type="entry name" value="LEUCINE-RICH REPEAT-CONTAINING PROTEIN"/>
    <property type="match status" value="1"/>
</dbReference>
<keyword evidence="11" id="KW-1185">Reference proteome</keyword>
<dbReference type="InterPro" id="IPR058546">
    <property type="entry name" value="RPS4B/Roq1-like_LRR"/>
</dbReference>
<sequence length="1643" mass="185758">MASTSFFTASASSTPSIPQRIHDVFLSFRGVDTRCNFTDHLSKALVDRGIRTFRDDKLRRGEAIAPELSKAIEESRSSVIVFSENYARSRWCLDELVKIMECQKDLGHAVFPIFYHVDPSHVRKQEGSFGAAFAGYEANWKDKVGSWRTALTEAANLAGWHLQDGYETDYIKEITNNIFHRLNCKRFDVGANLVGIDSRVKEVSLLLHMESSDVCIVGIYGVGGIGKTTIAKFIYNKLSCEFEYMSFLENIRGISNTKGLTHLQNQLLGDIREEERSQNINIVDQGASMIETILSSKSVFIVLDDVDNRNQLKALLRHRGWLGKGSRVIITTRNKHLLIEQEVDDLYEVKGLNTEEACELFSLHAFKQNLPKSDFINLSYRMVYYCQGLPLALEVLGSLLFNMTIPQWESQLHKLAKEPMAEIHNVLKSSYDGLDRTEKDILLDVACFLKGEKRDSVLRILDACAGIGIQNLKDKCLITLPYNHKIDMHDLIQQMCWEIVRENFPKEPNKWSRLWDSHDIERALTTSEGIKGVETIDLDLSKLKRVHFNSNVFSKMTSLRLLRVHSYVNIFLGCYDEMKEEEEVDPYYEKIIDSAKKTASKVQLDLDFEIPSNELRYLCWDGYPLDSLPSNFDGENLVELHLKCSNIKQLWQGNKYLESLKVIDLSYSTKLVQMPEFSSLSNLERLILKGCVSLIDIHPSLGVLKKLTTLNLRLCHKLKGLPSSISNLESLELLDLSKCSRFGKFSEIQGNMRCPWEPYLKEIAIKEHPTSIENSRSFWDLDPCGHSNLEKFPGIQGNMRSLRLLYLSKTAIKELPGSIDLESVESLDLSYCSKFKKFPENGANMKSLRELDLTHTAIKELPIGISNWESLRTLDLSKCSKFEKFPAIQGNMRNLKELLLNNTAIKCFPDSIGYLKSLEILNVSDCSKFENFPEKGGNMKNLKQLLLKNTPIKDLPDGIGELESLEILDLSDCSKFEKFPEKGGNMKSLGMLYLTNTAIKDLPNSIGSLESLVELDLSNCSKFEKFPEKGGNMKSLVVLRLMNTAIKDLPDSIGSLESLVELDLSNCSKFEKFPEKGGNMKSLVVLRLMNTAIKDLPDSIGSLESLVELDLSNCSKFEKFPEKGGNMKSLGMLYLTNTAIKDLPDSIGSLESLVELDLSNCSKFEKFPEKGGNMKSLVVLRLMNTAIKDLPDSIGSLESLVELDLSNCSKFEKFPEKGGNMKRLGVLYLTNTAIKDLPDSIGSLDLVDLDLSNCSQFEKFPELKRSMLELRTLNLRRTAIKELPSSIDNVSGLWDLDISECKNLRSLPDDISRLEFLESLILGGCSNLWEGLISNQLRNLGKLNTSQWKMAEKTLELPSSLERIDAHHCTSKEDLSSLLWLCHLNWLKSATEELKCWKLSAVIPESSGIPEWIRYDNLGSELTTELPTNWYEDPDLLGFVVSCVYQPIPTSHDPRISYHFSSAFSCELNLHGNGFGFKDERRFGCRCECQGNFNDMIDQVWVWWYPKTAIPKEHLHNSTHINASFKSNTYYCDAVNVKKCGINLIFAGDQQNHMPMLEHPQNSGDNGSALQDTNGNVHGANQDDEHYHIPMFLDLDGNFGGNGSVVLEDTVGNRKRRRDDSLPVVVEEPHYKRLGAPNTDLSH</sequence>
<dbReference type="InterPro" id="IPR032675">
    <property type="entry name" value="LRR_dom_sf"/>
</dbReference>
<keyword evidence="5" id="KW-0611">Plant defense</keyword>
<dbReference type="InterPro" id="IPR058192">
    <property type="entry name" value="WHD_ROQ1-like"/>
</dbReference>
<dbReference type="Pfam" id="PF07725">
    <property type="entry name" value="LRR_3"/>
    <property type="match status" value="1"/>
</dbReference>
<evidence type="ECO:0000256" key="2">
    <source>
        <dbReference type="ARBA" id="ARBA00022614"/>
    </source>
</evidence>
<evidence type="ECO:0000313" key="11">
    <source>
        <dbReference type="Proteomes" id="UP001227230"/>
    </source>
</evidence>
<dbReference type="Pfam" id="PF20160">
    <property type="entry name" value="C-JID"/>
    <property type="match status" value="1"/>
</dbReference>
<dbReference type="InterPro" id="IPR055414">
    <property type="entry name" value="LRR_R13L4/SHOC2-like"/>
</dbReference>
<organism evidence="10 11">
    <name type="scientific">Vitis vinifera</name>
    <name type="common">Grape</name>
    <dbReference type="NCBI Taxonomy" id="29760"/>
    <lineage>
        <taxon>Eukaryota</taxon>
        <taxon>Viridiplantae</taxon>
        <taxon>Streptophyta</taxon>
        <taxon>Embryophyta</taxon>
        <taxon>Tracheophyta</taxon>
        <taxon>Spermatophyta</taxon>
        <taxon>Magnoliopsida</taxon>
        <taxon>eudicotyledons</taxon>
        <taxon>Gunneridae</taxon>
        <taxon>Pentapetalae</taxon>
        <taxon>rosids</taxon>
        <taxon>Vitales</taxon>
        <taxon>Vitaceae</taxon>
        <taxon>Viteae</taxon>
        <taxon>Vitis</taxon>
    </lineage>
</organism>
<accession>A0ABY9CXJ2</accession>
<name>A0ABY9CXJ2_VITVI</name>
<dbReference type="Pfam" id="PF00931">
    <property type="entry name" value="NB-ARC"/>
    <property type="match status" value="1"/>
</dbReference>
<dbReference type="InterPro" id="IPR044974">
    <property type="entry name" value="Disease_R_plants"/>
</dbReference>
<evidence type="ECO:0000256" key="4">
    <source>
        <dbReference type="ARBA" id="ARBA00022801"/>
    </source>
</evidence>
<protein>
    <recommendedName>
        <fullName evidence="1">ADP-ribosyl cyclase/cyclic ADP-ribose hydrolase</fullName>
        <ecNumber evidence="1">3.2.2.6</ecNumber>
    </recommendedName>
</protein>
<feature type="compositionally biased region" description="Polar residues" evidence="8">
    <location>
        <begin position="1561"/>
        <end position="1576"/>
    </location>
</feature>
<evidence type="ECO:0000256" key="6">
    <source>
        <dbReference type="ARBA" id="ARBA00023027"/>
    </source>
</evidence>
<keyword evidence="6" id="KW-0520">NAD</keyword>
<keyword evidence="3" id="KW-0677">Repeat</keyword>
<dbReference type="InterPro" id="IPR003591">
    <property type="entry name" value="Leu-rich_rpt_typical-subtyp"/>
</dbReference>
<gene>
    <name evidence="10" type="ORF">VitviT2T_018283</name>
</gene>
<evidence type="ECO:0000256" key="8">
    <source>
        <dbReference type="SAM" id="MobiDB-lite"/>
    </source>
</evidence>
<comment type="catalytic activity">
    <reaction evidence="7">
        <text>NAD(+) + H2O = ADP-D-ribose + nicotinamide + H(+)</text>
        <dbReference type="Rhea" id="RHEA:16301"/>
        <dbReference type="ChEBI" id="CHEBI:15377"/>
        <dbReference type="ChEBI" id="CHEBI:15378"/>
        <dbReference type="ChEBI" id="CHEBI:17154"/>
        <dbReference type="ChEBI" id="CHEBI:57540"/>
        <dbReference type="ChEBI" id="CHEBI:57967"/>
        <dbReference type="EC" id="3.2.2.6"/>
    </reaction>
    <physiologicalReaction direction="left-to-right" evidence="7">
        <dbReference type="Rhea" id="RHEA:16302"/>
    </physiologicalReaction>
</comment>
<dbReference type="InterPro" id="IPR000157">
    <property type="entry name" value="TIR_dom"/>
</dbReference>
<evidence type="ECO:0000256" key="1">
    <source>
        <dbReference type="ARBA" id="ARBA00011982"/>
    </source>
</evidence>
<keyword evidence="4" id="KW-0378">Hydrolase</keyword>
<evidence type="ECO:0000256" key="7">
    <source>
        <dbReference type="ARBA" id="ARBA00047304"/>
    </source>
</evidence>